<dbReference type="EMBL" id="CAHIKZ030001055">
    <property type="protein sequence ID" value="CAE1250962.1"/>
    <property type="molecule type" value="Genomic_DNA"/>
</dbReference>
<comment type="caution">
    <text evidence="3">The sequence shown here is derived from an EMBL/GenBank/DDBJ whole genome shotgun (WGS) entry which is preliminary data.</text>
</comment>
<dbReference type="Proteomes" id="UP000597762">
    <property type="component" value="Unassembled WGS sequence"/>
</dbReference>
<keyword evidence="2" id="KW-0472">Membrane</keyword>
<reference evidence="3" key="1">
    <citation type="submission" date="2021-01" db="EMBL/GenBank/DDBJ databases">
        <authorList>
            <person name="Li R."/>
            <person name="Bekaert M."/>
        </authorList>
    </citation>
    <scope>NUCLEOTIDE SEQUENCE</scope>
    <source>
        <strain evidence="3">Farmed</strain>
    </source>
</reference>
<evidence type="ECO:0000256" key="2">
    <source>
        <dbReference type="SAM" id="Phobius"/>
    </source>
</evidence>
<name>A0A812C0U2_ACAPH</name>
<feature type="transmembrane region" description="Helical" evidence="2">
    <location>
        <begin position="239"/>
        <end position="258"/>
    </location>
</feature>
<keyword evidence="2" id="KW-1133">Transmembrane helix</keyword>
<keyword evidence="4" id="KW-1185">Reference proteome</keyword>
<evidence type="ECO:0000313" key="4">
    <source>
        <dbReference type="Proteomes" id="UP000597762"/>
    </source>
</evidence>
<gene>
    <name evidence="3" type="ORF">SPHA_27336</name>
</gene>
<feature type="compositionally biased region" description="Basic residues" evidence="1">
    <location>
        <begin position="1"/>
        <end position="10"/>
    </location>
</feature>
<feature type="compositionally biased region" description="Polar residues" evidence="1">
    <location>
        <begin position="13"/>
        <end position="22"/>
    </location>
</feature>
<dbReference type="AlphaFoldDB" id="A0A812C0U2"/>
<sequence length="259" mass="28835">MRAVRHKSAIRKSPSSLQSVRSQKLYHPGRVTQACNQNESLESTIRTEPKAFPSKQGYSGLNQNGSFVSTVRADPKALPSEQGYSGLQSERVLRFYNPCGAKSFTIRAVIHRSAIRTSPSSLQSVRSQKLCHPSRDTQCRQIYHPNRSPKVCILIGSLGSAIRTSASGLPYDQRPSVLPSGRVTRVYNRRGAGRFHRRAGILRSEIRTGPSDIHTVRDLTFRFSLLSLSLSLSLSFPNFSLFLISLFLFLIPLSLSLFS</sequence>
<proteinExistence type="predicted"/>
<protein>
    <submittedName>
        <fullName evidence="3">Uncharacterized protein</fullName>
    </submittedName>
</protein>
<keyword evidence="2" id="KW-0812">Transmembrane</keyword>
<accession>A0A812C0U2</accession>
<organism evidence="3 4">
    <name type="scientific">Acanthosepion pharaonis</name>
    <name type="common">Pharaoh cuttlefish</name>
    <name type="synonym">Sepia pharaonis</name>
    <dbReference type="NCBI Taxonomy" id="158019"/>
    <lineage>
        <taxon>Eukaryota</taxon>
        <taxon>Metazoa</taxon>
        <taxon>Spiralia</taxon>
        <taxon>Lophotrochozoa</taxon>
        <taxon>Mollusca</taxon>
        <taxon>Cephalopoda</taxon>
        <taxon>Coleoidea</taxon>
        <taxon>Decapodiformes</taxon>
        <taxon>Sepiida</taxon>
        <taxon>Sepiina</taxon>
        <taxon>Sepiidae</taxon>
        <taxon>Acanthosepion</taxon>
    </lineage>
</organism>
<evidence type="ECO:0000313" key="3">
    <source>
        <dbReference type="EMBL" id="CAE1250962.1"/>
    </source>
</evidence>
<feature type="region of interest" description="Disordered" evidence="1">
    <location>
        <begin position="1"/>
        <end position="23"/>
    </location>
</feature>
<evidence type="ECO:0000256" key="1">
    <source>
        <dbReference type="SAM" id="MobiDB-lite"/>
    </source>
</evidence>